<dbReference type="PROSITE" id="PS51704">
    <property type="entry name" value="GP_PDE"/>
    <property type="match status" value="2"/>
</dbReference>
<evidence type="ECO:0000313" key="3">
    <source>
        <dbReference type="Proteomes" id="UP001209803"/>
    </source>
</evidence>
<dbReference type="InterPro" id="IPR017946">
    <property type="entry name" value="PLC-like_Pdiesterase_TIM-brl"/>
</dbReference>
<feature type="domain" description="GP-PDE" evidence="1">
    <location>
        <begin position="23"/>
        <end position="253"/>
    </location>
</feature>
<protein>
    <submittedName>
        <fullName evidence="2">Glycerophosphodiester phosphodiesterase family protein</fullName>
    </submittedName>
</protein>
<organism evidence="2 3">
    <name type="scientific">Roseibium porphyridii</name>
    <dbReference type="NCBI Taxonomy" id="2866279"/>
    <lineage>
        <taxon>Bacteria</taxon>
        <taxon>Pseudomonadati</taxon>
        <taxon>Pseudomonadota</taxon>
        <taxon>Alphaproteobacteria</taxon>
        <taxon>Hyphomicrobiales</taxon>
        <taxon>Stappiaceae</taxon>
        <taxon>Roseibium</taxon>
    </lineage>
</organism>
<accession>A0ABY8F955</accession>
<dbReference type="CDD" id="cd08566">
    <property type="entry name" value="GDPD_AtGDE_like"/>
    <property type="match status" value="1"/>
</dbReference>
<dbReference type="PANTHER" id="PTHR46211">
    <property type="entry name" value="GLYCEROPHOSPHORYL DIESTER PHOSPHODIESTERASE"/>
    <property type="match status" value="1"/>
</dbReference>
<dbReference type="Pfam" id="PF03009">
    <property type="entry name" value="GDPD"/>
    <property type="match status" value="2"/>
</dbReference>
<dbReference type="RefSeq" id="WP_265684553.1">
    <property type="nucleotide sequence ID" value="NZ_CP120863.1"/>
</dbReference>
<dbReference type="Proteomes" id="UP001209803">
    <property type="component" value="Chromosome"/>
</dbReference>
<gene>
    <name evidence="2" type="ORF">K1718_11910</name>
</gene>
<dbReference type="Gene3D" id="3.20.20.190">
    <property type="entry name" value="Phosphatidylinositol (PI) phosphodiesterase"/>
    <property type="match status" value="2"/>
</dbReference>
<dbReference type="CDD" id="cd08556">
    <property type="entry name" value="GDPD"/>
    <property type="match status" value="1"/>
</dbReference>
<dbReference type="InterPro" id="IPR030395">
    <property type="entry name" value="GP_PDE_dom"/>
</dbReference>
<proteinExistence type="predicted"/>
<dbReference type="EMBL" id="CP120863">
    <property type="protein sequence ID" value="WFE92035.1"/>
    <property type="molecule type" value="Genomic_DNA"/>
</dbReference>
<sequence>MTQNEISLTRVKKSWIHDQRSTPLSIAHRGASAYAFDNTLKAFQLAHELGAQMWEVDIRLTSDRVPIAFHDETFRDDDGNARRVSELTADTLQELAAKSHREVSRFSAVVELASVCGAGIYLDAKDSDAAKVAIEMLLASKNDRVIVGANTVSFARHLIETDCPYPVSLLVQVGQDPFALVDACGADIVHPCWESAGDRPDQLLDDVFFEEAKLRNLAVVTWHEERRSVMKALIDLPVLGICTNQPEMVFCVPKKGPFTPEIVCHRGANKIAPENTLSSARAAWAAGFEYVEIDVRETADGHLMVLHDASLERTTSGIGYLKDKYFADIAHLSAGSWFDAFYCADKIPELDQILDLAGLHDGGLYVELKDADPVKTAKTVLARLPADRVFFWSFNQDWLEVLCSDIPEARLMARREDFPTLIECLSGFDADVIEFNARNANGKEIETVQKRGKKVMIAHHGSEADVIARLLSLKPDMLNVDDPFLVRRLMTHNQKDQEHV</sequence>
<reference evidence="2 3" key="1">
    <citation type="submission" date="2023-03" db="EMBL/GenBank/DDBJ databases">
        <title>Roseibium porphyridii sp. nov. and Roseibium rhodosorbium sp. nov. isolated from marine algae, Porphyridium cruentum and Rhodosorus marinus, respectively.</title>
        <authorList>
            <person name="Lee M.W."/>
            <person name="Choi B.J."/>
            <person name="Lee J.K."/>
            <person name="Choi D.G."/>
            <person name="Baek J.H."/>
            <person name="Bayburt H."/>
            <person name="Kim J.M."/>
            <person name="Han D.M."/>
            <person name="Kim K.H."/>
            <person name="Jeon C.O."/>
        </authorList>
    </citation>
    <scope>NUCLEOTIDE SEQUENCE [LARGE SCALE GENOMIC DNA]</scope>
    <source>
        <strain evidence="2 3">KMA01</strain>
    </source>
</reference>
<dbReference type="SUPFAM" id="SSF51695">
    <property type="entry name" value="PLC-like phosphodiesterases"/>
    <property type="match status" value="2"/>
</dbReference>
<evidence type="ECO:0000259" key="1">
    <source>
        <dbReference type="PROSITE" id="PS51704"/>
    </source>
</evidence>
<feature type="domain" description="GP-PDE" evidence="1">
    <location>
        <begin position="260"/>
        <end position="500"/>
    </location>
</feature>
<name>A0ABY8F955_9HYPH</name>
<dbReference type="PANTHER" id="PTHR46211:SF14">
    <property type="entry name" value="GLYCEROPHOSPHODIESTER PHOSPHODIESTERASE"/>
    <property type="match status" value="1"/>
</dbReference>
<evidence type="ECO:0000313" key="2">
    <source>
        <dbReference type="EMBL" id="WFE92035.1"/>
    </source>
</evidence>
<keyword evidence="3" id="KW-1185">Reference proteome</keyword>